<evidence type="ECO:0000256" key="4">
    <source>
        <dbReference type="ARBA" id="ARBA00023136"/>
    </source>
</evidence>
<evidence type="ECO:0000313" key="9">
    <source>
        <dbReference type="EMBL" id="QBZ56214.1"/>
    </source>
</evidence>
<feature type="compositionally biased region" description="Gly residues" evidence="6">
    <location>
        <begin position="359"/>
        <end position="370"/>
    </location>
</feature>
<dbReference type="InterPro" id="IPR049326">
    <property type="entry name" value="Rhodopsin_dom_fungi"/>
</dbReference>
<sequence>MWPPSPSSAVNVEVNKGYVVEVWSWYTIGMIIIALRHGVRLRTVGFGGYQGDDYLSFLAIILYTVDSTLGYLAYYAGGNISVKPDQVDSLSDEDIRVLEWGSKMEFVTWYTYPAFVWVMKFSILFFYQRLGVGLIKESTIKLLFIFCGVTWAALVASVSLTCLPFHNNWTVRPLPGERCIFRAQNFYALAVLNIVTDVCILTIPAPMLWHLRVSIWKRIGVTCLLCGGLFVISAAIIRCALTLTAAPSVLTINIWGYRETVIALVAVTAPVLSPLFRKGFWRRGGWVRRPSTDPQRRVAEAELRDIERRRRFSPGWDFGSSIMKSSFATVKSSMRSAIATTTTRTAHHGDSDLEASAGADGGGDARGGWGGRRRHRAPQMKSTGTQTMGAADFQTIQPGTKGSGMEFITGSSLLAVSEDENLSRPETGNNEKGNKDREDGERQDSRSRPEASSKETKGKSLPSENDKNDDDDDDKLSRYETTKEKEDIKSIRSENVQNEKSEQGPSQ</sequence>
<gene>
    <name evidence="9" type="ORF">PoMZ_01120</name>
</gene>
<evidence type="ECO:0000256" key="6">
    <source>
        <dbReference type="SAM" id="MobiDB-lite"/>
    </source>
</evidence>
<keyword evidence="2 7" id="KW-0812">Transmembrane</keyword>
<comment type="subcellular location">
    <subcellularLocation>
        <location evidence="1">Membrane</location>
        <topology evidence="1">Multi-pass membrane protein</topology>
    </subcellularLocation>
</comment>
<dbReference type="PANTHER" id="PTHR33048">
    <property type="entry name" value="PTH11-LIKE INTEGRAL MEMBRANE PROTEIN (AFU_ORTHOLOGUE AFUA_5G11245)"/>
    <property type="match status" value="1"/>
</dbReference>
<evidence type="ECO:0000313" key="10">
    <source>
        <dbReference type="Proteomes" id="UP000294847"/>
    </source>
</evidence>
<feature type="transmembrane region" description="Helical" evidence="7">
    <location>
        <begin position="186"/>
        <end position="209"/>
    </location>
</feature>
<evidence type="ECO:0000256" key="1">
    <source>
        <dbReference type="ARBA" id="ARBA00004141"/>
    </source>
</evidence>
<feature type="transmembrane region" description="Helical" evidence="7">
    <location>
        <begin position="221"/>
        <end position="243"/>
    </location>
</feature>
<feature type="compositionally biased region" description="Polar residues" evidence="6">
    <location>
        <begin position="380"/>
        <end position="400"/>
    </location>
</feature>
<evidence type="ECO:0000256" key="3">
    <source>
        <dbReference type="ARBA" id="ARBA00022989"/>
    </source>
</evidence>
<evidence type="ECO:0000256" key="5">
    <source>
        <dbReference type="ARBA" id="ARBA00038359"/>
    </source>
</evidence>
<dbReference type="EMBL" id="CP034205">
    <property type="protein sequence ID" value="QBZ56214.1"/>
    <property type="molecule type" value="Genomic_DNA"/>
</dbReference>
<feature type="domain" description="Rhodopsin" evidence="8">
    <location>
        <begin position="47"/>
        <end position="278"/>
    </location>
</feature>
<feature type="transmembrane region" description="Helical" evidence="7">
    <location>
        <begin position="255"/>
        <end position="276"/>
    </location>
</feature>
<reference evidence="9 10" key="1">
    <citation type="journal article" date="2019" name="Mol. Biol. Evol.">
        <title>Blast fungal genomes show frequent chromosomal changes, gene gains and losses, and effector gene turnover.</title>
        <authorList>
            <person name="Gomez Luciano L.B."/>
            <person name="Jason Tsai I."/>
            <person name="Chuma I."/>
            <person name="Tosa Y."/>
            <person name="Chen Y.H."/>
            <person name="Li J.Y."/>
            <person name="Li M.Y."/>
            <person name="Jade Lu M.Y."/>
            <person name="Nakayashiki H."/>
            <person name="Li W.H."/>
        </authorList>
    </citation>
    <scope>NUCLEOTIDE SEQUENCE [LARGE SCALE GENOMIC DNA]</scope>
    <source>
        <strain evidence="9">MZ5-1-6</strain>
    </source>
</reference>
<dbReference type="Proteomes" id="UP000294847">
    <property type="component" value="Chromosome 2"/>
</dbReference>
<feature type="transmembrane region" description="Helical" evidence="7">
    <location>
        <begin position="142"/>
        <end position="166"/>
    </location>
</feature>
<feature type="compositionally biased region" description="Basic and acidic residues" evidence="6">
    <location>
        <begin position="432"/>
        <end position="458"/>
    </location>
</feature>
<dbReference type="Pfam" id="PF20684">
    <property type="entry name" value="Fung_rhodopsin"/>
    <property type="match status" value="1"/>
</dbReference>
<comment type="similarity">
    <text evidence="5">Belongs to the SAT4 family.</text>
</comment>
<dbReference type="GO" id="GO:0016020">
    <property type="term" value="C:membrane"/>
    <property type="evidence" value="ECO:0007669"/>
    <property type="project" value="UniProtKB-SubCell"/>
</dbReference>
<evidence type="ECO:0000256" key="2">
    <source>
        <dbReference type="ARBA" id="ARBA00022692"/>
    </source>
</evidence>
<dbReference type="InterPro" id="IPR052337">
    <property type="entry name" value="SAT4-like"/>
</dbReference>
<dbReference type="PANTHER" id="PTHR33048:SF47">
    <property type="entry name" value="INTEGRAL MEMBRANE PROTEIN-RELATED"/>
    <property type="match status" value="1"/>
</dbReference>
<organism evidence="9 10">
    <name type="scientific">Pyricularia oryzae</name>
    <name type="common">Rice blast fungus</name>
    <name type="synonym">Magnaporthe oryzae</name>
    <dbReference type="NCBI Taxonomy" id="318829"/>
    <lineage>
        <taxon>Eukaryota</taxon>
        <taxon>Fungi</taxon>
        <taxon>Dikarya</taxon>
        <taxon>Ascomycota</taxon>
        <taxon>Pezizomycotina</taxon>
        <taxon>Sordariomycetes</taxon>
        <taxon>Sordariomycetidae</taxon>
        <taxon>Magnaporthales</taxon>
        <taxon>Pyriculariaceae</taxon>
        <taxon>Pyricularia</taxon>
    </lineage>
</organism>
<feature type="transmembrane region" description="Helical" evidence="7">
    <location>
        <begin position="54"/>
        <end position="74"/>
    </location>
</feature>
<accession>A0A4P7N800</accession>
<feature type="transmembrane region" description="Helical" evidence="7">
    <location>
        <begin position="23"/>
        <end position="42"/>
    </location>
</feature>
<keyword evidence="4 7" id="KW-0472">Membrane</keyword>
<keyword evidence="3 7" id="KW-1133">Transmembrane helix</keyword>
<feature type="compositionally biased region" description="Basic and acidic residues" evidence="6">
    <location>
        <begin position="475"/>
        <end position="507"/>
    </location>
</feature>
<evidence type="ECO:0000259" key="8">
    <source>
        <dbReference type="Pfam" id="PF20684"/>
    </source>
</evidence>
<proteinExistence type="inferred from homology"/>
<feature type="region of interest" description="Disordered" evidence="6">
    <location>
        <begin position="340"/>
        <end position="507"/>
    </location>
</feature>
<feature type="transmembrane region" description="Helical" evidence="7">
    <location>
        <begin position="109"/>
        <end position="130"/>
    </location>
</feature>
<evidence type="ECO:0000256" key="7">
    <source>
        <dbReference type="SAM" id="Phobius"/>
    </source>
</evidence>
<dbReference type="AlphaFoldDB" id="A0A4P7N800"/>
<protein>
    <recommendedName>
        <fullName evidence="8">Rhodopsin domain-containing protein</fullName>
    </recommendedName>
</protein>
<name>A0A4P7N800_PYROR</name>